<protein>
    <submittedName>
        <fullName evidence="1">Uncharacterized protein</fullName>
    </submittedName>
</protein>
<reference evidence="2" key="2">
    <citation type="journal article" date="2011" name="Proc. Natl. Acad. Sci. U.S.A.">
        <title>Obligate biotrophy features unraveled by the genomic analysis of rust fungi.</title>
        <authorList>
            <person name="Duplessis S."/>
            <person name="Cuomo C.A."/>
            <person name="Lin Y.-C."/>
            <person name="Aerts A."/>
            <person name="Tisserant E."/>
            <person name="Veneault-Fourrey C."/>
            <person name="Joly D.L."/>
            <person name="Hacquard S."/>
            <person name="Amselem J."/>
            <person name="Cantarel B.L."/>
            <person name="Chiu R."/>
            <person name="Coutinho P.M."/>
            <person name="Feau N."/>
            <person name="Field M."/>
            <person name="Frey P."/>
            <person name="Gelhaye E."/>
            <person name="Goldberg J."/>
            <person name="Grabherr M.G."/>
            <person name="Kodira C.D."/>
            <person name="Kohler A."/>
            <person name="Kuees U."/>
            <person name="Lindquist E.A."/>
            <person name="Lucas S.M."/>
            <person name="Mago R."/>
            <person name="Mauceli E."/>
            <person name="Morin E."/>
            <person name="Murat C."/>
            <person name="Pangilinan J.L."/>
            <person name="Park R."/>
            <person name="Pearson M."/>
            <person name="Quesneville H."/>
            <person name="Rouhier N."/>
            <person name="Sakthikumar S."/>
            <person name="Salamov A.A."/>
            <person name="Schmutz J."/>
            <person name="Selles B."/>
            <person name="Shapiro H."/>
            <person name="Tanguay P."/>
            <person name="Tuskan G.A."/>
            <person name="Henrissat B."/>
            <person name="Van de Peer Y."/>
            <person name="Rouze P."/>
            <person name="Ellis J.G."/>
            <person name="Dodds P.N."/>
            <person name="Schein J.E."/>
            <person name="Zhong S."/>
            <person name="Hamelin R.C."/>
            <person name="Grigoriev I.V."/>
            <person name="Szabo L.J."/>
            <person name="Martin F."/>
        </authorList>
    </citation>
    <scope>NUCLEOTIDE SEQUENCE [LARGE SCALE GENOMIC DNA]</scope>
    <source>
        <strain evidence="2">CRL 75-36-700-3 / race SCCL</strain>
    </source>
</reference>
<dbReference type="InParanoid" id="E3L2Q0"/>
<dbReference type="VEuPathDB" id="FungiDB:PGTG_16827"/>
<evidence type="ECO:0000313" key="1">
    <source>
        <dbReference type="EMBL" id="EFP90801.2"/>
    </source>
</evidence>
<reference key="1">
    <citation type="submission" date="2007-01" db="EMBL/GenBank/DDBJ databases">
        <title>The Genome Sequence of Puccinia graminis f. sp. tritici Strain CRL 75-36-700-3.</title>
        <authorList>
            <consortium name="The Broad Institute Genome Sequencing Platform"/>
            <person name="Birren B."/>
            <person name="Lander E."/>
            <person name="Galagan J."/>
            <person name="Nusbaum C."/>
            <person name="Devon K."/>
            <person name="Cuomo C."/>
            <person name="Jaffe D."/>
            <person name="Butler J."/>
            <person name="Alvarez P."/>
            <person name="Gnerre S."/>
            <person name="Grabherr M."/>
            <person name="Mauceli E."/>
            <person name="Brockman W."/>
            <person name="Young S."/>
            <person name="LaButti K."/>
            <person name="Sykes S."/>
            <person name="DeCaprio D."/>
            <person name="Crawford M."/>
            <person name="Koehrsen M."/>
            <person name="Engels R."/>
            <person name="Montgomery P."/>
            <person name="Pearson M."/>
            <person name="Howarth C."/>
            <person name="Larson L."/>
            <person name="White J."/>
            <person name="Zeng Q."/>
            <person name="Kodira C."/>
            <person name="Yandava C."/>
            <person name="Alvarado L."/>
            <person name="O'Leary S."/>
            <person name="Szabo L."/>
            <person name="Dean R."/>
            <person name="Schein J."/>
        </authorList>
    </citation>
    <scope>NUCLEOTIDE SEQUENCE</scope>
    <source>
        <strain>CRL 75-36-700-3</strain>
    </source>
</reference>
<organism evidence="1 2">
    <name type="scientific">Puccinia graminis f. sp. tritici (strain CRL 75-36-700-3 / race SCCL)</name>
    <name type="common">Black stem rust fungus</name>
    <dbReference type="NCBI Taxonomy" id="418459"/>
    <lineage>
        <taxon>Eukaryota</taxon>
        <taxon>Fungi</taxon>
        <taxon>Dikarya</taxon>
        <taxon>Basidiomycota</taxon>
        <taxon>Pucciniomycotina</taxon>
        <taxon>Pucciniomycetes</taxon>
        <taxon>Pucciniales</taxon>
        <taxon>Pucciniaceae</taxon>
        <taxon>Puccinia</taxon>
    </lineage>
</organism>
<keyword evidence="2" id="KW-1185">Reference proteome</keyword>
<dbReference type="EMBL" id="DS178337">
    <property type="protein sequence ID" value="EFP90801.2"/>
    <property type="molecule type" value="Genomic_DNA"/>
</dbReference>
<name>E3L2Q0_PUCGT</name>
<proteinExistence type="predicted"/>
<evidence type="ECO:0000313" key="2">
    <source>
        <dbReference type="Proteomes" id="UP000008783"/>
    </source>
</evidence>
<dbReference type="GeneID" id="10530705"/>
<dbReference type="KEGG" id="pgr:PGTG_16827"/>
<sequence length="146" mass="17144">MWFNFCSPLEMRTSLNSCTETPEHYYNSCPEVVMRDAQYFSPLNVSDDLLDDTWSEDSPLGFENFMEIEPDYSWIGEGWEDQCIDVEMVDLTGSFENISCMSDFEIYEATEKLWSLKLEDNAVAWFPSDIYMVDVRQDDSDYIMSF</sequence>
<dbReference type="OrthoDB" id="2506735at2759"/>
<accession>E3L2Q0</accession>
<dbReference type="AlphaFoldDB" id="E3L2Q0"/>
<gene>
    <name evidence="1" type="ORF">PGTG_16827</name>
</gene>
<dbReference type="RefSeq" id="XP_003335220.2">
    <property type="nucleotide sequence ID" value="XM_003335172.2"/>
</dbReference>
<dbReference type="HOGENOM" id="CLU_1778386_0_0_1"/>
<dbReference type="Proteomes" id="UP000008783">
    <property type="component" value="Unassembled WGS sequence"/>
</dbReference>